<proteinExistence type="predicted"/>
<dbReference type="GO" id="GO:0000155">
    <property type="term" value="F:phosphorelay sensor kinase activity"/>
    <property type="evidence" value="ECO:0007669"/>
    <property type="project" value="InterPro"/>
</dbReference>
<feature type="transmembrane region" description="Helical" evidence="7">
    <location>
        <begin position="12"/>
        <end position="29"/>
    </location>
</feature>
<dbReference type="PATRIC" id="fig|1203610.3.peg.997"/>
<organism evidence="9 10">
    <name type="scientific">Parabacteroides gordonii MS-1 = DSM 23371</name>
    <dbReference type="NCBI Taxonomy" id="1203610"/>
    <lineage>
        <taxon>Bacteria</taxon>
        <taxon>Pseudomonadati</taxon>
        <taxon>Bacteroidota</taxon>
        <taxon>Bacteroidia</taxon>
        <taxon>Bacteroidales</taxon>
        <taxon>Tannerellaceae</taxon>
        <taxon>Parabacteroides</taxon>
    </lineage>
</organism>
<keyword evidence="7" id="KW-0812">Transmembrane</keyword>
<dbReference type="SUPFAM" id="SSF55874">
    <property type="entry name" value="ATPase domain of HSP90 chaperone/DNA topoisomerase II/histidine kinase"/>
    <property type="match status" value="1"/>
</dbReference>
<name>A0A0F5JLW6_9BACT</name>
<dbReference type="InterPro" id="IPR003661">
    <property type="entry name" value="HisK_dim/P_dom"/>
</dbReference>
<dbReference type="SUPFAM" id="SSF47384">
    <property type="entry name" value="Homodimeric domain of signal transducing histidine kinase"/>
    <property type="match status" value="1"/>
</dbReference>
<dbReference type="Pfam" id="PF02518">
    <property type="entry name" value="HATPase_c"/>
    <property type="match status" value="1"/>
</dbReference>
<reference evidence="9 10" key="1">
    <citation type="submission" date="2013-04" db="EMBL/GenBank/DDBJ databases">
        <title>The Genome Sequence of Parabacteroides gordonii DSM 23371.</title>
        <authorList>
            <consortium name="The Broad Institute Genomics Platform"/>
            <person name="Earl A."/>
            <person name="Ward D."/>
            <person name="Feldgarden M."/>
            <person name="Gevers D."/>
            <person name="Martens E."/>
            <person name="Sakamoto M."/>
            <person name="Benno Y."/>
            <person name="Suzuki N."/>
            <person name="Matsunaga N."/>
            <person name="Koshihara K."/>
            <person name="Seki M."/>
            <person name="Komiya H."/>
            <person name="Walker B."/>
            <person name="Young S."/>
            <person name="Zeng Q."/>
            <person name="Gargeya S."/>
            <person name="Fitzgerald M."/>
            <person name="Haas B."/>
            <person name="Abouelleil A."/>
            <person name="Allen A.W."/>
            <person name="Alvarado L."/>
            <person name="Arachchi H.M."/>
            <person name="Berlin A.M."/>
            <person name="Chapman S.B."/>
            <person name="Gainer-Dewar J."/>
            <person name="Goldberg J."/>
            <person name="Griggs A."/>
            <person name="Gujja S."/>
            <person name="Hansen M."/>
            <person name="Howarth C."/>
            <person name="Imamovic A."/>
            <person name="Ireland A."/>
            <person name="Larimer J."/>
            <person name="McCowan C."/>
            <person name="Murphy C."/>
            <person name="Pearson M."/>
            <person name="Poon T.W."/>
            <person name="Priest M."/>
            <person name="Roberts A."/>
            <person name="Saif S."/>
            <person name="Shea T."/>
            <person name="Sisk P."/>
            <person name="Sykes S."/>
            <person name="Wortman J."/>
            <person name="Nusbaum C."/>
            <person name="Birren B."/>
        </authorList>
    </citation>
    <scope>NUCLEOTIDE SEQUENCE [LARGE SCALE GENOMIC DNA]</scope>
    <source>
        <strain evidence="9 10">MS-1</strain>
    </source>
</reference>
<evidence type="ECO:0000256" key="5">
    <source>
        <dbReference type="ARBA" id="ARBA00022777"/>
    </source>
</evidence>
<dbReference type="GO" id="GO:0005886">
    <property type="term" value="C:plasma membrane"/>
    <property type="evidence" value="ECO:0007669"/>
    <property type="project" value="TreeGrafter"/>
</dbReference>
<evidence type="ECO:0000256" key="3">
    <source>
        <dbReference type="ARBA" id="ARBA00022553"/>
    </source>
</evidence>
<dbReference type="AlphaFoldDB" id="A0A0F5JLW6"/>
<dbReference type="EC" id="2.7.13.3" evidence="2"/>
<evidence type="ECO:0000256" key="6">
    <source>
        <dbReference type="ARBA" id="ARBA00023012"/>
    </source>
</evidence>
<dbReference type="Gene3D" id="1.10.287.130">
    <property type="match status" value="1"/>
</dbReference>
<dbReference type="SMART" id="SM00388">
    <property type="entry name" value="HisKA"/>
    <property type="match status" value="1"/>
</dbReference>
<evidence type="ECO:0000256" key="7">
    <source>
        <dbReference type="SAM" id="Phobius"/>
    </source>
</evidence>
<dbReference type="CDD" id="cd00075">
    <property type="entry name" value="HATPase"/>
    <property type="match status" value="1"/>
</dbReference>
<keyword evidence="6" id="KW-0902">Two-component regulatory system</keyword>
<dbReference type="InterPro" id="IPR005467">
    <property type="entry name" value="His_kinase_dom"/>
</dbReference>
<keyword evidence="4" id="KW-0808">Transferase</keyword>
<dbReference type="InterPro" id="IPR003594">
    <property type="entry name" value="HATPase_dom"/>
</dbReference>
<dbReference type="InterPro" id="IPR050351">
    <property type="entry name" value="BphY/WalK/GraS-like"/>
</dbReference>
<evidence type="ECO:0000313" key="9">
    <source>
        <dbReference type="EMBL" id="KKB58773.1"/>
    </source>
</evidence>
<comment type="caution">
    <text evidence="9">The sequence shown here is derived from an EMBL/GenBank/DDBJ whole genome shotgun (WGS) entry which is preliminary data.</text>
</comment>
<keyword evidence="5" id="KW-0418">Kinase</keyword>
<gene>
    <name evidence="9" type="ORF">HMPREF1536_00973</name>
</gene>
<feature type="transmembrane region" description="Helical" evidence="7">
    <location>
        <begin position="261"/>
        <end position="282"/>
    </location>
</feature>
<dbReference type="GO" id="GO:0004721">
    <property type="term" value="F:phosphoprotein phosphatase activity"/>
    <property type="evidence" value="ECO:0007669"/>
    <property type="project" value="TreeGrafter"/>
</dbReference>
<dbReference type="Pfam" id="PF00512">
    <property type="entry name" value="HisKA"/>
    <property type="match status" value="1"/>
</dbReference>
<dbReference type="SMART" id="SM00387">
    <property type="entry name" value="HATPase_c"/>
    <property type="match status" value="1"/>
</dbReference>
<feature type="transmembrane region" description="Helical" evidence="7">
    <location>
        <begin position="50"/>
        <end position="71"/>
    </location>
</feature>
<accession>A0A0F5JLW6</accession>
<dbReference type="STRING" id="1203610.HMPREF1536_00973"/>
<keyword evidence="7" id="KW-1133">Transmembrane helix</keyword>
<dbReference type="PRINTS" id="PR00344">
    <property type="entry name" value="BCTRLSENSOR"/>
</dbReference>
<dbReference type="InterPro" id="IPR036890">
    <property type="entry name" value="HATPase_C_sf"/>
</dbReference>
<dbReference type="InterPro" id="IPR036097">
    <property type="entry name" value="HisK_dim/P_sf"/>
</dbReference>
<keyword evidence="3" id="KW-0597">Phosphoprotein</keyword>
<dbReference type="CDD" id="cd00082">
    <property type="entry name" value="HisKA"/>
    <property type="match status" value="1"/>
</dbReference>
<dbReference type="PANTHER" id="PTHR45453">
    <property type="entry name" value="PHOSPHATE REGULON SENSOR PROTEIN PHOR"/>
    <property type="match status" value="1"/>
</dbReference>
<dbReference type="HOGENOM" id="CLU_026375_0_0_10"/>
<evidence type="ECO:0000313" key="10">
    <source>
        <dbReference type="Proteomes" id="UP000033035"/>
    </source>
</evidence>
<sequence length="520" mass="59409">MVYPFGQYKYRQTTPTFMLPLCNLLLFSVTTGMNGDKSVYLCNMKLQMRLILIFVSLSVLGIFFFQGYWLWNSYNIEKQQIGRIINETLQQAINEDLTNRMEKMKNDTTAGAPHGEVEFNFSMDSTSHAASQQTPRRYYSRTRLQLFNESDSSVFQAYKPENTPMMRMAFKGIWQAINGLSPVDIEKVDSLWSTLLKAEGIHNAHFIDFTLGKDTLLASSLSDDQNPGNLLPTQKIGVNTDDSIAMRGFIIAPEETVIKRMGPLFLASFLLIIITTACYIYLIRTILRQKTIAQIKNDFVNNMTHELKTPITITYSAIDAMQTFNFVEQKETREEYFTLCRQQLKHLSGLVEKILSMAVDERKNFRLLKETFRIKPVIESLTLQFKLKTEKPVSFEITCEPEDVTVYADKLHFTNVISNMLDNSIKYSGKSVHISIRAVRTEKGIQIDLADNGIGIPSSQSGRIFERFYRVPKGNIHDVKGFGLGLSYVKDIIERHNGSISVESREKEGSTFTILIPEKK</sequence>
<keyword evidence="10" id="KW-1185">Reference proteome</keyword>
<evidence type="ECO:0000256" key="1">
    <source>
        <dbReference type="ARBA" id="ARBA00000085"/>
    </source>
</evidence>
<evidence type="ECO:0000256" key="2">
    <source>
        <dbReference type="ARBA" id="ARBA00012438"/>
    </source>
</evidence>
<feature type="domain" description="Histidine kinase" evidence="8">
    <location>
        <begin position="302"/>
        <end position="520"/>
    </location>
</feature>
<dbReference type="FunFam" id="3.30.565.10:FF:000006">
    <property type="entry name" value="Sensor histidine kinase WalK"/>
    <property type="match status" value="1"/>
</dbReference>
<evidence type="ECO:0000259" key="8">
    <source>
        <dbReference type="PROSITE" id="PS50109"/>
    </source>
</evidence>
<comment type="catalytic activity">
    <reaction evidence="1">
        <text>ATP + protein L-histidine = ADP + protein N-phospho-L-histidine.</text>
        <dbReference type="EC" id="2.7.13.3"/>
    </reaction>
</comment>
<evidence type="ECO:0000256" key="4">
    <source>
        <dbReference type="ARBA" id="ARBA00022679"/>
    </source>
</evidence>
<dbReference type="PANTHER" id="PTHR45453:SF1">
    <property type="entry name" value="PHOSPHATE REGULON SENSOR PROTEIN PHOR"/>
    <property type="match status" value="1"/>
</dbReference>
<keyword evidence="7" id="KW-0472">Membrane</keyword>
<dbReference type="Gene3D" id="3.30.565.10">
    <property type="entry name" value="Histidine kinase-like ATPase, C-terminal domain"/>
    <property type="match status" value="1"/>
</dbReference>
<dbReference type="PROSITE" id="PS50109">
    <property type="entry name" value="HIS_KIN"/>
    <property type="match status" value="1"/>
</dbReference>
<protein>
    <recommendedName>
        <fullName evidence="2">histidine kinase</fullName>
        <ecNumber evidence="2">2.7.13.3</ecNumber>
    </recommendedName>
</protein>
<dbReference type="EMBL" id="AQHW01000008">
    <property type="protein sequence ID" value="KKB58773.1"/>
    <property type="molecule type" value="Genomic_DNA"/>
</dbReference>
<dbReference type="GO" id="GO:0016036">
    <property type="term" value="P:cellular response to phosphate starvation"/>
    <property type="evidence" value="ECO:0007669"/>
    <property type="project" value="TreeGrafter"/>
</dbReference>
<dbReference type="InterPro" id="IPR004358">
    <property type="entry name" value="Sig_transdc_His_kin-like_C"/>
</dbReference>
<dbReference type="Proteomes" id="UP000033035">
    <property type="component" value="Unassembled WGS sequence"/>
</dbReference>